<name>A0A2A7U4I0_EDWTA</name>
<dbReference type="InterPro" id="IPR000086">
    <property type="entry name" value="NUDIX_hydrolase_dom"/>
</dbReference>
<evidence type="ECO:0000256" key="3">
    <source>
        <dbReference type="ARBA" id="ARBA00022842"/>
    </source>
</evidence>
<dbReference type="PROSITE" id="PS51462">
    <property type="entry name" value="NUDIX"/>
    <property type="match status" value="1"/>
</dbReference>
<dbReference type="Pfam" id="PF00293">
    <property type="entry name" value="NUDIX"/>
    <property type="match status" value="1"/>
</dbReference>
<dbReference type="OrthoDB" id="542521at2"/>
<evidence type="ECO:0000313" key="9">
    <source>
        <dbReference type="Proteomes" id="UP000219788"/>
    </source>
</evidence>
<comment type="caution">
    <text evidence="8">The sequence shown here is derived from an EMBL/GenBank/DDBJ whole genome shotgun (WGS) entry which is preliminary data.</text>
</comment>
<dbReference type="SUPFAM" id="SSF55811">
    <property type="entry name" value="Nudix"/>
    <property type="match status" value="1"/>
</dbReference>
<dbReference type="PIRSF" id="PIRSF037599">
    <property type="entry name" value="GDPMH"/>
    <property type="match status" value="1"/>
</dbReference>
<dbReference type="InterPro" id="IPR033715">
    <property type="entry name" value="GDPMH"/>
</dbReference>
<feature type="binding site" evidence="5">
    <location>
        <position position="51"/>
    </location>
    <ligand>
        <name>Mg(2+)</name>
        <dbReference type="ChEBI" id="CHEBI:18420"/>
    </ligand>
</feature>
<dbReference type="InterPro" id="IPR015797">
    <property type="entry name" value="NUDIX_hydrolase-like_dom_sf"/>
</dbReference>
<evidence type="ECO:0000256" key="1">
    <source>
        <dbReference type="ARBA" id="ARBA00022723"/>
    </source>
</evidence>
<dbReference type="RefSeq" id="WP_098143327.1">
    <property type="nucleotide sequence ID" value="NZ_AP028090.1"/>
</dbReference>
<dbReference type="PANTHER" id="PTHR43046:SF12">
    <property type="entry name" value="GDP-MANNOSE MANNOSYL HYDROLASE"/>
    <property type="match status" value="1"/>
</dbReference>
<dbReference type="GO" id="GO:0046872">
    <property type="term" value="F:metal ion binding"/>
    <property type="evidence" value="ECO:0007669"/>
    <property type="project" value="UniProtKB-KW"/>
</dbReference>
<sequence>MSRRLNSSLFKTIIANTPLVSIDLIVRNQDGKALLGQRLNRPAQGYWFVPGGRIRKDESFTQAFSRLTHEELGIMLTLPDAQFIGAYQHFYSDNAFNADFSTHYVVLAYQLMVNESLLAPPLEQHGRYRWFDVDELLITNNVHQNTKDYFI</sequence>
<comment type="cofactor">
    <cofactor evidence="5">
        <name>Mg(2+)</name>
        <dbReference type="ChEBI" id="CHEBI:18420"/>
    </cofactor>
    <text evidence="5">Binds 1 Mg(2+) ion per subunit.</text>
</comment>
<dbReference type="GO" id="GO:0008727">
    <property type="term" value="F:GDP-mannose mannosyl hydrolase activity"/>
    <property type="evidence" value="ECO:0007669"/>
    <property type="project" value="InterPro"/>
</dbReference>
<keyword evidence="1 5" id="KW-0479">Metal-binding</keyword>
<protein>
    <submittedName>
        <fullName evidence="8">GDP-mannose mannosyl hydrolase</fullName>
    </submittedName>
</protein>
<feature type="site" description="Critical for catalysis" evidence="4">
    <location>
        <position position="125"/>
    </location>
</feature>
<evidence type="ECO:0000313" key="8">
    <source>
        <dbReference type="EMBL" id="PEH73197.1"/>
    </source>
</evidence>
<evidence type="ECO:0000259" key="7">
    <source>
        <dbReference type="PROSITE" id="PS51462"/>
    </source>
</evidence>
<evidence type="ECO:0000256" key="4">
    <source>
        <dbReference type="PIRSR" id="PIRSR037599-1"/>
    </source>
</evidence>
<gene>
    <name evidence="8" type="ORF">CRM76_15300</name>
</gene>
<keyword evidence="3 5" id="KW-0460">Magnesium</keyword>
<keyword evidence="2 8" id="KW-0378">Hydrolase</keyword>
<proteinExistence type="predicted"/>
<dbReference type="PROSITE" id="PS00893">
    <property type="entry name" value="NUDIX_BOX"/>
    <property type="match status" value="1"/>
</dbReference>
<reference evidence="9" key="1">
    <citation type="submission" date="2017-09" db="EMBL/GenBank/DDBJ databases">
        <title>FDA dAtabase for Regulatory Grade micrObial Sequences (FDA-ARGOS): Supporting development and validation of Infectious Disease Dx tests.</title>
        <authorList>
            <person name="Goldberg B."/>
            <person name="Campos J."/>
            <person name="Tallon L."/>
            <person name="Sadzewicz L."/>
            <person name="Ott S."/>
            <person name="Zhao X."/>
            <person name="Nagaraj S."/>
            <person name="Vavikolanu K."/>
            <person name="Aluvathingal J."/>
            <person name="Nadendla S."/>
            <person name="Geyer C."/>
            <person name="Sichtig H."/>
        </authorList>
    </citation>
    <scope>NUCLEOTIDE SEQUENCE [LARGE SCALE GENOMIC DNA]</scope>
    <source>
        <strain evidence="9">FDAARGOS_370</strain>
    </source>
</reference>
<dbReference type="PANTHER" id="PTHR43046">
    <property type="entry name" value="GDP-MANNOSE MANNOSYL HYDROLASE"/>
    <property type="match status" value="1"/>
</dbReference>
<dbReference type="Gene3D" id="3.90.79.10">
    <property type="entry name" value="Nucleoside Triphosphate Pyrophosphohydrolase"/>
    <property type="match status" value="1"/>
</dbReference>
<organism evidence="8 9">
    <name type="scientific">Edwardsiella tarda</name>
    <dbReference type="NCBI Taxonomy" id="636"/>
    <lineage>
        <taxon>Bacteria</taxon>
        <taxon>Pseudomonadati</taxon>
        <taxon>Pseudomonadota</taxon>
        <taxon>Gammaproteobacteria</taxon>
        <taxon>Enterobacterales</taxon>
        <taxon>Hafniaceae</taxon>
        <taxon>Edwardsiella</taxon>
    </lineage>
</organism>
<dbReference type="AlphaFoldDB" id="A0A2A7U4I0"/>
<evidence type="ECO:0000256" key="5">
    <source>
        <dbReference type="PIRSR" id="PIRSR037599-3"/>
    </source>
</evidence>
<dbReference type="Proteomes" id="UP000219788">
    <property type="component" value="Unassembled WGS sequence"/>
</dbReference>
<feature type="short sequence motif" description="Nudix box" evidence="6">
    <location>
        <begin position="52"/>
        <end position="73"/>
    </location>
</feature>
<evidence type="ECO:0000256" key="6">
    <source>
        <dbReference type="PIRSR" id="PIRSR037599-4"/>
    </source>
</evidence>
<evidence type="ECO:0000256" key="2">
    <source>
        <dbReference type="ARBA" id="ARBA00022801"/>
    </source>
</evidence>
<dbReference type="NCBIfam" id="NF011963">
    <property type="entry name" value="PRK15434.1"/>
    <property type="match status" value="1"/>
</dbReference>
<dbReference type="InterPro" id="IPR020084">
    <property type="entry name" value="NUDIX_hydrolase_CS"/>
</dbReference>
<feature type="binding site" evidence="5">
    <location>
        <position position="124"/>
    </location>
    <ligand>
        <name>Mg(2+)</name>
        <dbReference type="ChEBI" id="CHEBI:18420"/>
    </ligand>
</feature>
<feature type="domain" description="Nudix hydrolase" evidence="7">
    <location>
        <begin position="15"/>
        <end position="151"/>
    </location>
</feature>
<dbReference type="EMBL" id="PDDV01000013">
    <property type="protein sequence ID" value="PEH73197.1"/>
    <property type="molecule type" value="Genomic_DNA"/>
</dbReference>
<accession>A0A2A7U4I0</accession>
<feature type="binding site" evidence="5">
    <location>
        <position position="71"/>
    </location>
    <ligand>
        <name>Mg(2+)</name>
        <dbReference type="ChEBI" id="CHEBI:18420"/>
    </ligand>
</feature>
<dbReference type="CDD" id="cd03430">
    <property type="entry name" value="NUDIX_GDPMH_NudD"/>
    <property type="match status" value="1"/>
</dbReference>